<organism evidence="3 4">
    <name type="scientific">Nocardioides glacieisoli</name>
    <dbReference type="NCBI Taxonomy" id="1168730"/>
    <lineage>
        <taxon>Bacteria</taxon>
        <taxon>Bacillati</taxon>
        <taxon>Actinomycetota</taxon>
        <taxon>Actinomycetes</taxon>
        <taxon>Propionibacteriales</taxon>
        <taxon>Nocardioidaceae</taxon>
        <taxon>Nocardioides</taxon>
    </lineage>
</organism>
<reference evidence="3 4" key="1">
    <citation type="submission" date="2019-01" db="EMBL/GenBank/DDBJ databases">
        <title>Novel species of Nocardioides.</title>
        <authorList>
            <person name="Liu Q."/>
            <person name="Xin Y.-H."/>
        </authorList>
    </citation>
    <scope>NUCLEOTIDE SEQUENCE [LARGE SCALE GENOMIC DNA]</scope>
    <source>
        <strain evidence="3 4">HLT3-15</strain>
    </source>
</reference>
<keyword evidence="1" id="KW-0479">Metal-binding</keyword>
<protein>
    <submittedName>
        <fullName evidence="3">Cation transporter</fullName>
    </submittedName>
</protein>
<dbReference type="RefSeq" id="WP_129477402.1">
    <property type="nucleotide sequence ID" value="NZ_SDWS01000007.1"/>
</dbReference>
<dbReference type="AlphaFoldDB" id="A0A4Q2RP00"/>
<evidence type="ECO:0000256" key="1">
    <source>
        <dbReference type="ARBA" id="ARBA00022723"/>
    </source>
</evidence>
<dbReference type="InterPro" id="IPR036163">
    <property type="entry name" value="HMA_dom_sf"/>
</dbReference>
<dbReference type="PROSITE" id="PS01047">
    <property type="entry name" value="HMA_1"/>
    <property type="match status" value="1"/>
</dbReference>
<accession>A0A4Q2RP00</accession>
<dbReference type="Proteomes" id="UP000291838">
    <property type="component" value="Unassembled WGS sequence"/>
</dbReference>
<evidence type="ECO:0000313" key="4">
    <source>
        <dbReference type="Proteomes" id="UP000291838"/>
    </source>
</evidence>
<dbReference type="InterPro" id="IPR006121">
    <property type="entry name" value="HMA_dom"/>
</dbReference>
<sequence>MSETTTYTVTGMTCGHCAASVTEEISELAGVEDVAVVVETGAVTVTSAAPLDPAAVQAAVEEAGYALA</sequence>
<evidence type="ECO:0000259" key="2">
    <source>
        <dbReference type="PROSITE" id="PS50846"/>
    </source>
</evidence>
<name>A0A4Q2RP00_9ACTN</name>
<dbReference type="PROSITE" id="PS50846">
    <property type="entry name" value="HMA_2"/>
    <property type="match status" value="1"/>
</dbReference>
<comment type="caution">
    <text evidence="3">The sequence shown here is derived from an EMBL/GenBank/DDBJ whole genome shotgun (WGS) entry which is preliminary data.</text>
</comment>
<evidence type="ECO:0000313" key="3">
    <source>
        <dbReference type="EMBL" id="RYB89379.1"/>
    </source>
</evidence>
<dbReference type="GO" id="GO:0046872">
    <property type="term" value="F:metal ion binding"/>
    <property type="evidence" value="ECO:0007669"/>
    <property type="project" value="UniProtKB-KW"/>
</dbReference>
<keyword evidence="4" id="KW-1185">Reference proteome</keyword>
<proteinExistence type="predicted"/>
<dbReference type="EMBL" id="SDWS01000007">
    <property type="protein sequence ID" value="RYB89379.1"/>
    <property type="molecule type" value="Genomic_DNA"/>
</dbReference>
<feature type="domain" description="HMA" evidence="2">
    <location>
        <begin position="3"/>
        <end position="68"/>
    </location>
</feature>
<dbReference type="SUPFAM" id="SSF55008">
    <property type="entry name" value="HMA, heavy metal-associated domain"/>
    <property type="match status" value="1"/>
</dbReference>
<dbReference type="InterPro" id="IPR017969">
    <property type="entry name" value="Heavy-metal-associated_CS"/>
</dbReference>
<dbReference type="Pfam" id="PF00403">
    <property type="entry name" value="HMA"/>
    <property type="match status" value="1"/>
</dbReference>
<gene>
    <name evidence="3" type="ORF">EUA06_15450</name>
</gene>
<dbReference type="Gene3D" id="3.30.70.100">
    <property type="match status" value="1"/>
</dbReference>
<dbReference type="CDD" id="cd00371">
    <property type="entry name" value="HMA"/>
    <property type="match status" value="1"/>
</dbReference>